<evidence type="ECO:0000256" key="2">
    <source>
        <dbReference type="SAM" id="SignalP"/>
    </source>
</evidence>
<evidence type="ECO:0000256" key="1">
    <source>
        <dbReference type="SAM" id="Phobius"/>
    </source>
</evidence>
<dbReference type="EMBL" id="KV442028">
    <property type="protein sequence ID" value="OAQ31810.1"/>
    <property type="molecule type" value="Genomic_DNA"/>
</dbReference>
<reference evidence="3 4" key="1">
    <citation type="submission" date="2016-05" db="EMBL/GenBank/DDBJ databases">
        <title>Genome sequencing reveals origins of a unique bacterial endosymbiosis in the earliest lineages of terrestrial Fungi.</title>
        <authorList>
            <consortium name="DOE Joint Genome Institute"/>
            <person name="Uehling J."/>
            <person name="Gryganskyi A."/>
            <person name="Hameed K."/>
            <person name="Tschaplinski T."/>
            <person name="Misztal P."/>
            <person name="Wu S."/>
            <person name="Desiro A."/>
            <person name="Vande Pol N."/>
            <person name="Du Z.-Y."/>
            <person name="Zienkiewicz A."/>
            <person name="Zienkiewicz K."/>
            <person name="Morin E."/>
            <person name="Tisserant E."/>
            <person name="Splivallo R."/>
            <person name="Hainaut M."/>
            <person name="Henrissat B."/>
            <person name="Ohm R."/>
            <person name="Kuo A."/>
            <person name="Yan J."/>
            <person name="Lipzen A."/>
            <person name="Nolan M."/>
            <person name="Labutti K."/>
            <person name="Barry K."/>
            <person name="Goldstein A."/>
            <person name="Labbe J."/>
            <person name="Schadt C."/>
            <person name="Tuskan G."/>
            <person name="Grigoriev I."/>
            <person name="Martin F."/>
            <person name="Vilgalys R."/>
            <person name="Bonito G."/>
        </authorList>
    </citation>
    <scope>NUCLEOTIDE SEQUENCE [LARGE SCALE GENOMIC DNA]</scope>
    <source>
        <strain evidence="3 4">AG-77</strain>
    </source>
</reference>
<name>A0A197K2V5_9FUNG</name>
<proteinExistence type="predicted"/>
<evidence type="ECO:0000313" key="3">
    <source>
        <dbReference type="EMBL" id="OAQ31810.1"/>
    </source>
</evidence>
<keyword evidence="1" id="KW-1133">Transmembrane helix</keyword>
<protein>
    <recommendedName>
        <fullName evidence="5">Transmembrane protein</fullName>
    </recommendedName>
</protein>
<dbReference type="Proteomes" id="UP000078512">
    <property type="component" value="Unassembled WGS sequence"/>
</dbReference>
<gene>
    <name evidence="3" type="ORF">K457DRAFT_355209</name>
</gene>
<sequence length="117" mass="12110">MHLVVVLLNLLLLLFLLLDGILGDGISNLDVGGLPGRKISSGINSGGLYIKKCHGAFSIDSKSCPVLLVLLLAGVITPVLLLLLSSNRTGKRTYSGGSGGLELLDLGRGISTLGLQM</sequence>
<feature type="transmembrane region" description="Helical" evidence="1">
    <location>
        <begin position="66"/>
        <end position="84"/>
    </location>
</feature>
<evidence type="ECO:0008006" key="5">
    <source>
        <dbReference type="Google" id="ProtNLM"/>
    </source>
</evidence>
<evidence type="ECO:0000313" key="4">
    <source>
        <dbReference type="Proteomes" id="UP000078512"/>
    </source>
</evidence>
<feature type="signal peptide" evidence="2">
    <location>
        <begin position="1"/>
        <end position="23"/>
    </location>
</feature>
<accession>A0A197K2V5</accession>
<keyword evidence="1" id="KW-0812">Transmembrane</keyword>
<dbReference type="AlphaFoldDB" id="A0A197K2V5"/>
<keyword evidence="2" id="KW-0732">Signal</keyword>
<keyword evidence="1" id="KW-0472">Membrane</keyword>
<keyword evidence="4" id="KW-1185">Reference proteome</keyword>
<organism evidence="3 4">
    <name type="scientific">Linnemannia elongata AG-77</name>
    <dbReference type="NCBI Taxonomy" id="1314771"/>
    <lineage>
        <taxon>Eukaryota</taxon>
        <taxon>Fungi</taxon>
        <taxon>Fungi incertae sedis</taxon>
        <taxon>Mucoromycota</taxon>
        <taxon>Mortierellomycotina</taxon>
        <taxon>Mortierellomycetes</taxon>
        <taxon>Mortierellales</taxon>
        <taxon>Mortierellaceae</taxon>
        <taxon>Linnemannia</taxon>
    </lineage>
</organism>
<feature type="chain" id="PRO_5008276513" description="Transmembrane protein" evidence="2">
    <location>
        <begin position="24"/>
        <end position="117"/>
    </location>
</feature>